<evidence type="ECO:0000313" key="14">
    <source>
        <dbReference type="Proteomes" id="UP000504627"/>
    </source>
</evidence>
<dbReference type="Proteomes" id="UP000504627">
    <property type="component" value="Unplaced"/>
</dbReference>
<name>A0A7R5KVF7_9PASS</name>
<feature type="compositionally biased region" description="Basic and acidic residues" evidence="12">
    <location>
        <begin position="729"/>
        <end position="755"/>
    </location>
</feature>
<feature type="compositionally biased region" description="Basic and acidic residues" evidence="12">
    <location>
        <begin position="712"/>
        <end position="722"/>
    </location>
</feature>
<dbReference type="GO" id="GO:0005819">
    <property type="term" value="C:spindle"/>
    <property type="evidence" value="ECO:0007669"/>
    <property type="project" value="UniProtKB-SubCell"/>
</dbReference>
<dbReference type="Pfam" id="PF00498">
    <property type="entry name" value="FHA"/>
    <property type="match status" value="1"/>
</dbReference>
<organism evidence="14 15">
    <name type="scientific">Pipra filicauda</name>
    <name type="common">Wire-tailed manakin</name>
    <dbReference type="NCBI Taxonomy" id="649802"/>
    <lineage>
        <taxon>Eukaryota</taxon>
        <taxon>Metazoa</taxon>
        <taxon>Chordata</taxon>
        <taxon>Craniata</taxon>
        <taxon>Vertebrata</taxon>
        <taxon>Euteleostomi</taxon>
        <taxon>Archelosauria</taxon>
        <taxon>Archosauria</taxon>
        <taxon>Dinosauria</taxon>
        <taxon>Saurischia</taxon>
        <taxon>Theropoda</taxon>
        <taxon>Coelurosauria</taxon>
        <taxon>Aves</taxon>
        <taxon>Neognathae</taxon>
        <taxon>Neoaves</taxon>
        <taxon>Telluraves</taxon>
        <taxon>Australaves</taxon>
        <taxon>Passeriformes</taxon>
        <taxon>Pipridae</taxon>
        <taxon>Pipra</taxon>
    </lineage>
</organism>
<dbReference type="CDD" id="cd22724">
    <property type="entry name" value="FHA_Cep170A"/>
    <property type="match status" value="1"/>
</dbReference>
<dbReference type="GO" id="GO:0005874">
    <property type="term" value="C:microtubule"/>
    <property type="evidence" value="ECO:0007669"/>
    <property type="project" value="UniProtKB-KW"/>
</dbReference>
<sequence length="1638" mass="180836">MSLTSWFLVSSGGTRHRLPREMIFVGRDDCELMLQSRSVDKQHAVLNYDASTDEHLVKDLGSLNGTFVNDVRIPEQTYITLKLEDKLRFGYDTNLFTVVRGEMRVPEEALKHEKFTSQLQLSQKSSEAEGSKQSSSKSPESKVTDSTAEVHHKTTEALKSEEKSMDLSAMPRGTPLYGQPAWWGDDEADDKSVCKPDSKHEEKTHEAGASGGSTDAKQAEEQSASASEELYPFCREPSYFEIPTKEFQQASQVAESTIHEIPTKDTQSSHAAATGHASFTIEFDDNTPGKVKIKDHVTKFTSEQRHKSKKPSSSSGQDLPGLQTVMMAAESKVADWLAQNNPPRMIWEPTEEDSKSIKSDVPVYLKRLKGNKHDDGTQSDSENIGAHRHYSKRAALEEHLRHHHTELKKSHQKVHSTEKQQEQGSLSQTAFMIEFFDEDHPRKRRSYSFSQNVGALCPESPSPTPHTRAEKVKPTSGEKAVPSSVQASSSHHRAVHGVHAKLLKQKSEEPSAALPALQAALLRSSGSLGHRPNQNQEMDKKLKSQHISAATEKDNEDDQSDKGTYTIELENPNSEEMEARKMIDKVFGVDDSQDYNRPVINENQKDLVKDWAINSATVVLEEKRPLSTTGFLDTEEGSTNPGGKRWVSQWASLAANHTRHDEDDMRLESSVPAPLENDTDISESGISVRSAGSAASMTSQGERKRRTLPQLPKEEKVNENSKSKATSHQRSEIGEKQDTELQEKETPGHASDAKSTRTMNGLSPRANGDKVFSFPSSSSKERVETGRETSVVKQALAKIQQQERKEQGHWTPTKLSSTKSAVNQVEKGREETVTSPKTLDDQDNPPGHVTDKAEIKLAQIEGRRRKNEEIIRGHSPKTPGGEKKESSKPLVRQGSFTIDKPSTNIPIELIPHINKQSGSAAPLVSANRIRDRSDSMDTDSSLDTTLILKDTEAVMAFLEAKLREENKTDEGPDTPSYNRDNSISPESDVDTASTISLVTGDTERKSTQKRKSFTTLYKDRCSTGSPSKDVLKSSTASAREKMEKKTKSRSSDGGSRADARKTVQSSGRMRQPSVDLTDDDQTSSVPHSAISDILSSDQETYSGKSHGRVPFASADELLHSKMEGKSTKSKSSPVALGQSSKSTTLPRPRPTRTSLLRRARLGEVSDSELADADKASVASEVSTTSSTSKPPSGRRNISRIDLLAQPRRNRLGSLSARSDSEATITRSTASSRTPEAIIRSGSRLIAGGDGSKVSARTRANSISRLSDSKSKSLTSAHNSPSEKSKLLPDPDPDVETYSVSARWRRFPTDYASTSEDEFGSNRNSPKHTRLRTSPALKTTRLQSSGTAAQSSNTFKHRIKEQEDYIRDWTAHREEIARISQDLALIAREINDVAGEIDSVTSSGTAPSTTLVDRVFDESLNFRKIPPVVHSKPPEGNGRPSDARPQLTDALDPPTITRRRTWSRDEVMGDSLLLSSVFQFSRKIRQSIDKTAGKIRILFKDKDRNWEEIENKLRAESEVPIVKTSSMEISSILQELKRVEKQLQAINAMIDPDGTLDALSNLGFASPILPAQPKPKSSPVSQGTRAQAQPNCQPEARAVRPATVPVAPEFENAESEADFSIHFNRFNPDGEEEDATLRE</sequence>
<feature type="compositionally biased region" description="Polar residues" evidence="12">
    <location>
        <begin position="1093"/>
        <end position="1103"/>
    </location>
</feature>
<keyword evidence="6" id="KW-0493">Microtubule</keyword>
<feature type="region of interest" description="Disordered" evidence="12">
    <location>
        <begin position="1425"/>
        <end position="1452"/>
    </location>
</feature>
<feature type="compositionally biased region" description="Polar residues" evidence="12">
    <location>
        <begin position="1022"/>
        <end position="1037"/>
    </location>
</feature>
<evidence type="ECO:0000256" key="4">
    <source>
        <dbReference type="ARBA" id="ARBA00022490"/>
    </source>
</evidence>
<evidence type="ECO:0000256" key="1">
    <source>
        <dbReference type="ARBA" id="ARBA00004114"/>
    </source>
</evidence>
<feature type="compositionally biased region" description="Polar residues" evidence="12">
    <location>
        <begin position="813"/>
        <end position="823"/>
    </location>
</feature>
<feature type="compositionally biased region" description="Polar residues" evidence="12">
    <location>
        <begin position="1577"/>
        <end position="1591"/>
    </location>
</feature>
<evidence type="ECO:0000256" key="8">
    <source>
        <dbReference type="ARBA" id="ARBA00023212"/>
    </source>
</evidence>
<comment type="similarity">
    <text evidence="3">Belongs to the CEP170 family.</text>
</comment>
<evidence type="ECO:0000256" key="5">
    <source>
        <dbReference type="ARBA" id="ARBA00022553"/>
    </source>
</evidence>
<dbReference type="InterPro" id="IPR051176">
    <property type="entry name" value="Cent_Immune-Sig_Mod"/>
</dbReference>
<feature type="compositionally biased region" description="Polar residues" evidence="12">
    <location>
        <begin position="975"/>
        <end position="999"/>
    </location>
</feature>
<reference evidence="15" key="1">
    <citation type="submission" date="2025-08" db="UniProtKB">
        <authorList>
            <consortium name="RefSeq"/>
        </authorList>
    </citation>
    <scope>IDENTIFICATION</scope>
    <source>
        <tissue evidence="15">Muscle</tissue>
    </source>
</reference>
<feature type="compositionally biased region" description="Low complexity" evidence="12">
    <location>
        <begin position="1261"/>
        <end position="1275"/>
    </location>
</feature>
<proteinExistence type="inferred from homology"/>
<feature type="compositionally biased region" description="Low complexity" evidence="12">
    <location>
        <begin position="512"/>
        <end position="522"/>
    </location>
</feature>
<feature type="region of interest" description="Disordered" evidence="12">
    <location>
        <begin position="368"/>
        <end position="429"/>
    </location>
</feature>
<feature type="region of interest" description="Disordered" evidence="12">
    <location>
        <begin position="114"/>
        <end position="228"/>
    </location>
</feature>
<feature type="region of interest" description="Disordered" evidence="12">
    <location>
        <begin position="261"/>
        <end position="322"/>
    </location>
</feature>
<feature type="compositionally biased region" description="Basic and acidic residues" evidence="12">
    <location>
        <begin position="190"/>
        <end position="206"/>
    </location>
</feature>
<accession>A0A7R5KVF7</accession>
<feature type="compositionally biased region" description="Polar residues" evidence="12">
    <location>
        <begin position="524"/>
        <end position="536"/>
    </location>
</feature>
<feature type="compositionally biased region" description="Basic residues" evidence="12">
    <location>
        <begin position="401"/>
        <end position="414"/>
    </location>
</feature>
<evidence type="ECO:0000256" key="9">
    <source>
        <dbReference type="ARBA" id="ARBA00053332"/>
    </source>
</evidence>
<dbReference type="Pfam" id="PF15308">
    <property type="entry name" value="CEP170_C"/>
    <property type="match status" value="1"/>
</dbReference>
<dbReference type="InterPro" id="IPR008984">
    <property type="entry name" value="SMAD_FHA_dom_sf"/>
</dbReference>
<evidence type="ECO:0000256" key="6">
    <source>
        <dbReference type="ARBA" id="ARBA00022701"/>
    </source>
</evidence>
<comment type="subunit">
    <text evidence="10">Interacts with CCDC68 and CCDC120; leading to recruitment to centrosomes. Interacts with PLK1. Interacts with NIN. Interacts with FHDC1. Interacts with CCDC61. Interacts with TBK1; efficient complex formation may be dependent on the presence of CCDC61.</text>
</comment>
<keyword evidence="7" id="KW-0175">Coiled coil</keyword>
<dbReference type="FunFam" id="2.60.200.20:FF:000018">
    <property type="entry name" value="Centrosomal protein of 170 kDa"/>
    <property type="match status" value="1"/>
</dbReference>
<evidence type="ECO:0000256" key="11">
    <source>
        <dbReference type="ARBA" id="ARBA00070079"/>
    </source>
</evidence>
<feature type="compositionally biased region" description="Basic and acidic residues" evidence="12">
    <location>
        <begin position="292"/>
        <end position="305"/>
    </location>
</feature>
<evidence type="ECO:0000256" key="7">
    <source>
        <dbReference type="ARBA" id="ARBA00023054"/>
    </source>
</evidence>
<comment type="subcellular location">
    <subcellularLocation>
        <location evidence="1">Cytoplasm</location>
        <location evidence="1">Cytoskeleton</location>
        <location evidence="1">Microtubule organizing center</location>
        <location evidence="1">Centrosome</location>
        <location evidence="1">Centriole</location>
    </subcellularLocation>
    <subcellularLocation>
        <location evidence="2">Cytoplasm</location>
        <location evidence="2">Cytoskeleton</location>
        <location evidence="2">Spindle</location>
    </subcellularLocation>
</comment>
<feature type="region of interest" description="Disordered" evidence="12">
    <location>
        <begin position="623"/>
        <end position="902"/>
    </location>
</feature>
<evidence type="ECO:0000256" key="12">
    <source>
        <dbReference type="SAM" id="MobiDB-lite"/>
    </source>
</evidence>
<protein>
    <recommendedName>
        <fullName evidence="11">Centrosomal protein of 170 kDa</fullName>
    </recommendedName>
</protein>
<evidence type="ECO:0000259" key="13">
    <source>
        <dbReference type="PROSITE" id="PS50006"/>
    </source>
</evidence>
<dbReference type="GeneID" id="113989578"/>
<dbReference type="PANTHER" id="PTHR15715:SF17">
    <property type="entry name" value="CENTROSOMAL PROTEIN OF 170 KDA"/>
    <property type="match status" value="1"/>
</dbReference>
<feature type="region of interest" description="Disordered" evidence="12">
    <location>
        <begin position="1311"/>
        <end position="1331"/>
    </location>
</feature>
<keyword evidence="8" id="KW-0206">Cytoskeleton</keyword>
<evidence type="ECO:0000313" key="15">
    <source>
        <dbReference type="RefSeq" id="XP_039244515.1"/>
    </source>
</evidence>
<dbReference type="SMART" id="SM00240">
    <property type="entry name" value="FHA"/>
    <property type="match status" value="1"/>
</dbReference>
<dbReference type="PANTHER" id="PTHR15715">
    <property type="entry name" value="CENTROSOMAL PROTEIN OF 170 KDA"/>
    <property type="match status" value="1"/>
</dbReference>
<dbReference type="Gene3D" id="2.60.200.20">
    <property type="match status" value="1"/>
</dbReference>
<feature type="compositionally biased region" description="Low complexity" evidence="12">
    <location>
        <begin position="1139"/>
        <end position="1156"/>
    </location>
</feature>
<feature type="compositionally biased region" description="Low complexity" evidence="12">
    <location>
        <begin position="1221"/>
        <end position="1233"/>
    </location>
</feature>
<feature type="region of interest" description="Disordered" evidence="12">
    <location>
        <begin position="962"/>
        <end position="1296"/>
    </location>
</feature>
<dbReference type="PROSITE" id="PS50006">
    <property type="entry name" value="FHA_DOMAIN"/>
    <property type="match status" value="1"/>
</dbReference>
<dbReference type="InterPro" id="IPR000253">
    <property type="entry name" value="FHA_dom"/>
</dbReference>
<evidence type="ECO:0000256" key="3">
    <source>
        <dbReference type="ARBA" id="ARBA00010436"/>
    </source>
</evidence>
<dbReference type="RefSeq" id="XP_039244515.1">
    <property type="nucleotide sequence ID" value="XM_039388581.1"/>
</dbReference>
<feature type="compositionally biased region" description="Basic and acidic residues" evidence="12">
    <location>
        <begin position="658"/>
        <end position="667"/>
    </location>
</feature>
<feature type="compositionally biased region" description="Basic and acidic residues" evidence="12">
    <location>
        <begin position="139"/>
        <end position="165"/>
    </location>
</feature>
<dbReference type="SUPFAM" id="SSF49879">
    <property type="entry name" value="SMAD/FHA domain"/>
    <property type="match status" value="1"/>
</dbReference>
<dbReference type="GO" id="GO:0005814">
    <property type="term" value="C:centriole"/>
    <property type="evidence" value="ECO:0007669"/>
    <property type="project" value="UniProtKB-SubCell"/>
</dbReference>
<dbReference type="CTD" id="9859"/>
<feature type="compositionally biased region" description="Polar residues" evidence="12">
    <location>
        <begin position="626"/>
        <end position="641"/>
    </location>
</feature>
<feature type="compositionally biased region" description="Basic and acidic residues" evidence="12">
    <location>
        <begin position="1116"/>
        <end position="1126"/>
    </location>
</feature>
<evidence type="ECO:0000256" key="2">
    <source>
        <dbReference type="ARBA" id="ARBA00004186"/>
    </source>
</evidence>
<keyword evidence="4" id="KW-0963">Cytoplasm</keyword>
<keyword evidence="5" id="KW-0597">Phosphoprotein</keyword>
<comment type="function">
    <text evidence="9">Plays a role in microtubule organization. Required for centriole subdistal appendage assembly.</text>
</comment>
<dbReference type="InterPro" id="IPR029300">
    <property type="entry name" value="CEP170_C"/>
</dbReference>
<feature type="region of interest" description="Disordered" evidence="12">
    <location>
        <begin position="443"/>
        <end position="577"/>
    </location>
</feature>
<feature type="compositionally biased region" description="Low complexity" evidence="12">
    <location>
        <begin position="1593"/>
        <end position="1608"/>
    </location>
</feature>
<feature type="domain" description="FHA" evidence="13">
    <location>
        <begin position="23"/>
        <end position="73"/>
    </location>
</feature>
<feature type="compositionally biased region" description="Low complexity" evidence="12">
    <location>
        <begin position="1175"/>
        <end position="1191"/>
    </location>
</feature>
<feature type="region of interest" description="Disordered" evidence="12">
    <location>
        <begin position="1566"/>
        <end position="1616"/>
    </location>
</feature>
<feature type="compositionally biased region" description="Basic residues" evidence="12">
    <location>
        <begin position="490"/>
        <end position="504"/>
    </location>
</feature>
<keyword evidence="14" id="KW-1185">Reference proteome</keyword>
<gene>
    <name evidence="15" type="primary">CEP170</name>
</gene>
<evidence type="ECO:0000256" key="10">
    <source>
        <dbReference type="ARBA" id="ARBA00065884"/>
    </source>
</evidence>